<reference evidence="2 3" key="1">
    <citation type="submission" date="2020-11" db="EMBL/GenBank/DDBJ databases">
        <title>Algicoccus daihaiensis sp.nov., isolated from Daihai Lake in Inner Mongolia.</title>
        <authorList>
            <person name="Kai J."/>
        </authorList>
    </citation>
    <scope>NUCLEOTIDE SEQUENCE [LARGE SCALE GENOMIC DNA]</scope>
    <source>
        <strain evidence="3">f23</strain>
    </source>
</reference>
<dbReference type="InterPro" id="IPR005135">
    <property type="entry name" value="Endo/exonuclease/phosphatase"/>
</dbReference>
<keyword evidence="2" id="KW-0378">Hydrolase</keyword>
<keyword evidence="3" id="KW-1185">Reference proteome</keyword>
<organism evidence="2 3">
    <name type="scientific">Orrella daihaiensis</name>
    <dbReference type="NCBI Taxonomy" id="2782176"/>
    <lineage>
        <taxon>Bacteria</taxon>
        <taxon>Pseudomonadati</taxon>
        <taxon>Pseudomonadota</taxon>
        <taxon>Betaproteobacteria</taxon>
        <taxon>Burkholderiales</taxon>
        <taxon>Alcaligenaceae</taxon>
        <taxon>Orrella</taxon>
    </lineage>
</organism>
<gene>
    <name evidence="2" type="ORF">DHf2319_00375</name>
</gene>
<sequence>MPKLRVVSYNIHKGRSLSGRDSLPELRLGLHGLHPDILFLQEVQGRNEQRANLDAQHESLAAALHMQVAYGCNAVRQMTDHGNALLSRFPILSFENEDVSDHPLEQRGLLHGEIDIEGRRVHCFVVHLGLFAGSRMRQIQTMAQRIERLVGPQEPILIAGDFNDWRNELAPLFVKQLGVFEVFTHASQSSGDVPRLRDSVKQIKQVLRGEQPLAALSTVLSRDRQLRHNQLSMNGADSLQPPPKTYPSKFPMLRLDRIYQRGFAVTRAQVLRGKPWSLLSDHSPIVADLELE</sequence>
<dbReference type="EMBL" id="CP063982">
    <property type="protein sequence ID" value="UOD50439.1"/>
    <property type="molecule type" value="Genomic_DNA"/>
</dbReference>
<evidence type="ECO:0000313" key="2">
    <source>
        <dbReference type="EMBL" id="UOD50439.1"/>
    </source>
</evidence>
<name>A0ABY4AJS6_9BURK</name>
<dbReference type="PANTHER" id="PTHR14859">
    <property type="entry name" value="CALCOFLUOR WHITE HYPERSENSITIVE PROTEIN PRECURSOR"/>
    <property type="match status" value="1"/>
</dbReference>
<dbReference type="SUPFAM" id="SSF56219">
    <property type="entry name" value="DNase I-like"/>
    <property type="match status" value="1"/>
</dbReference>
<keyword evidence="2" id="KW-0540">Nuclease</keyword>
<dbReference type="InterPro" id="IPR051916">
    <property type="entry name" value="GPI-anchor_lipid_remodeler"/>
</dbReference>
<accession>A0ABY4AJS6</accession>
<evidence type="ECO:0000259" key="1">
    <source>
        <dbReference type="Pfam" id="PF03372"/>
    </source>
</evidence>
<dbReference type="Proteomes" id="UP000831607">
    <property type="component" value="Chromosome"/>
</dbReference>
<dbReference type="Pfam" id="PF03372">
    <property type="entry name" value="Exo_endo_phos"/>
    <property type="match status" value="1"/>
</dbReference>
<feature type="domain" description="Endonuclease/exonuclease/phosphatase" evidence="1">
    <location>
        <begin position="8"/>
        <end position="282"/>
    </location>
</feature>
<dbReference type="RefSeq" id="WP_243478841.1">
    <property type="nucleotide sequence ID" value="NZ_CP063982.1"/>
</dbReference>
<dbReference type="InterPro" id="IPR036691">
    <property type="entry name" value="Endo/exonu/phosph_ase_sf"/>
</dbReference>
<dbReference type="Gene3D" id="3.60.10.10">
    <property type="entry name" value="Endonuclease/exonuclease/phosphatase"/>
    <property type="match status" value="1"/>
</dbReference>
<proteinExistence type="predicted"/>
<protein>
    <submittedName>
        <fullName evidence="2">Endonuclease/exonuclease/phosphatase family protein</fullName>
    </submittedName>
</protein>
<keyword evidence="2" id="KW-0255">Endonuclease</keyword>
<evidence type="ECO:0000313" key="3">
    <source>
        <dbReference type="Proteomes" id="UP000831607"/>
    </source>
</evidence>
<dbReference type="PANTHER" id="PTHR14859:SF15">
    <property type="entry name" value="ENDONUCLEASE_EXONUCLEASE_PHOSPHATASE DOMAIN-CONTAINING PROTEIN"/>
    <property type="match status" value="1"/>
</dbReference>
<dbReference type="GO" id="GO:0004519">
    <property type="term" value="F:endonuclease activity"/>
    <property type="evidence" value="ECO:0007669"/>
    <property type="project" value="UniProtKB-KW"/>
</dbReference>